<dbReference type="SUPFAM" id="SSF53850">
    <property type="entry name" value="Periplasmic binding protein-like II"/>
    <property type="match status" value="1"/>
</dbReference>
<gene>
    <name evidence="1" type="ORF">SAMN05443248_4103</name>
</gene>
<evidence type="ECO:0000313" key="1">
    <source>
        <dbReference type="EMBL" id="SHH21920.1"/>
    </source>
</evidence>
<reference evidence="1 2" key="1">
    <citation type="submission" date="2016-11" db="EMBL/GenBank/DDBJ databases">
        <authorList>
            <person name="Jaros S."/>
            <person name="Januszkiewicz K."/>
            <person name="Wedrychowicz H."/>
        </authorList>
    </citation>
    <scope>NUCLEOTIDE SEQUENCE [LARGE SCALE GENOMIC DNA]</scope>
    <source>
        <strain evidence="1 2">GAS138</strain>
    </source>
</reference>
<dbReference type="Proteomes" id="UP000189796">
    <property type="component" value="Chromosome I"/>
</dbReference>
<accession>A0A1M5R773</accession>
<proteinExistence type="predicted"/>
<dbReference type="OrthoDB" id="6628089at2"/>
<dbReference type="Gene3D" id="3.40.190.10">
    <property type="entry name" value="Periplasmic binding protein-like II"/>
    <property type="match status" value="2"/>
</dbReference>
<organism evidence="1 2">
    <name type="scientific">Bradyrhizobium erythrophlei</name>
    <dbReference type="NCBI Taxonomy" id="1437360"/>
    <lineage>
        <taxon>Bacteria</taxon>
        <taxon>Pseudomonadati</taxon>
        <taxon>Pseudomonadota</taxon>
        <taxon>Alphaproteobacteria</taxon>
        <taxon>Hyphomicrobiales</taxon>
        <taxon>Nitrobacteraceae</taxon>
        <taxon>Bradyrhizobium</taxon>
    </lineage>
</organism>
<dbReference type="RefSeq" id="WP_079602964.1">
    <property type="nucleotide sequence ID" value="NZ_LT670817.1"/>
</dbReference>
<dbReference type="PANTHER" id="PTHR35841">
    <property type="entry name" value="PHOSPHONATES-BINDING PERIPLASMIC PROTEIN"/>
    <property type="match status" value="1"/>
</dbReference>
<dbReference type="EMBL" id="LT670817">
    <property type="protein sequence ID" value="SHH21920.1"/>
    <property type="molecule type" value="Genomic_DNA"/>
</dbReference>
<dbReference type="Pfam" id="PF12974">
    <property type="entry name" value="Phosphonate-bd"/>
    <property type="match status" value="1"/>
</dbReference>
<dbReference type="AlphaFoldDB" id="A0A1M5R773"/>
<dbReference type="PANTHER" id="PTHR35841:SF1">
    <property type="entry name" value="PHOSPHONATES-BINDING PERIPLASMIC PROTEIN"/>
    <property type="match status" value="1"/>
</dbReference>
<evidence type="ECO:0000313" key="2">
    <source>
        <dbReference type="Proteomes" id="UP000189796"/>
    </source>
</evidence>
<name>A0A1M5R773_9BRAD</name>
<sequence length="270" mass="29478">MPYVANARMYSVNPAAASAWKELFDWLARESQVNLRAIDHAFPLPLAELWTRPDLACGFMCGFPYALAPVRPQPVAAPVPAGAPVPGKPVYATRLVARADSRFYSLEDTFGGRLGYTVEDSHSGYNALRHHLLPYQSARGARLYRESVGPLFTPRRVIEALLAGDIDVGPLDSYALDLMLHHEPDLAARIRIVATTDPAPIPFLVAAPDCSVETVLALQAALANFADASACADLRDRLCLEAFAPVKTDDYELIMRWDTEARAAGYIQPG</sequence>
<protein>
    <submittedName>
        <fullName evidence="1">ABC-type phosphate/phosphonate transport system, substrate-binding protein</fullName>
    </submittedName>
</protein>